<evidence type="ECO:0000313" key="2">
    <source>
        <dbReference type="EMBL" id="CAD8169874.1"/>
    </source>
</evidence>
<dbReference type="OrthoDB" id="8062037at2759"/>
<feature type="compositionally biased region" description="Polar residues" evidence="1">
    <location>
        <begin position="1"/>
        <end position="11"/>
    </location>
</feature>
<accession>A0A8S1UZH6</accession>
<evidence type="ECO:0008006" key="4">
    <source>
        <dbReference type="Google" id="ProtNLM"/>
    </source>
</evidence>
<evidence type="ECO:0000256" key="1">
    <source>
        <dbReference type="SAM" id="MobiDB-lite"/>
    </source>
</evidence>
<reference evidence="2" key="1">
    <citation type="submission" date="2021-01" db="EMBL/GenBank/DDBJ databases">
        <authorList>
            <consortium name="Genoscope - CEA"/>
            <person name="William W."/>
        </authorList>
    </citation>
    <scope>NUCLEOTIDE SEQUENCE</scope>
</reference>
<keyword evidence="3" id="KW-1185">Reference proteome</keyword>
<dbReference type="Proteomes" id="UP000683925">
    <property type="component" value="Unassembled WGS sequence"/>
</dbReference>
<gene>
    <name evidence="2" type="ORF">POCTA_138.1.T0540182</name>
</gene>
<comment type="caution">
    <text evidence="2">The sequence shown here is derived from an EMBL/GenBank/DDBJ whole genome shotgun (WGS) entry which is preliminary data.</text>
</comment>
<feature type="compositionally biased region" description="Polar residues" evidence="1">
    <location>
        <begin position="34"/>
        <end position="48"/>
    </location>
</feature>
<proteinExistence type="predicted"/>
<dbReference type="EMBL" id="CAJJDP010000054">
    <property type="protein sequence ID" value="CAD8169874.1"/>
    <property type="molecule type" value="Genomic_DNA"/>
</dbReference>
<dbReference type="AlphaFoldDB" id="A0A8S1UZH6"/>
<feature type="region of interest" description="Disordered" evidence="1">
    <location>
        <begin position="1"/>
        <end position="56"/>
    </location>
</feature>
<sequence>MGTLLSSFTSQKPKKEQQCILQSNSKEQKQNQQPSLSFKSTQSHGEQTSQHEEFSFNEIQKKGQTSKITKKGDINENQQQLLESIRIDQTGKLTRQINDFKQNKVCYECNELIEDTLIQIVCDHIFHQHCFIQNIEKQLQQKEKFIIKCKCGTKLNSNILRQIVDDEIKSKILYQIFSLQVQKLIQSSNIRKLCDVQQIQQLIEQNTSKEDYDFQYAEKKQKLQKRITEFVIDQSGILHISQQQLFIVSICLYCGKELQQDLLKFNCGHVYHQDCFINWLQYQILDRKNTIIKCRCGTKINTNIIRRIPESEIRLKLLNYLFSVQLSKILPNLRKIEDFDQIWDLYYQNQYQVDQDYNSSSGFLYFSNYSTPGGD</sequence>
<evidence type="ECO:0000313" key="3">
    <source>
        <dbReference type="Proteomes" id="UP000683925"/>
    </source>
</evidence>
<organism evidence="2 3">
    <name type="scientific">Paramecium octaurelia</name>
    <dbReference type="NCBI Taxonomy" id="43137"/>
    <lineage>
        <taxon>Eukaryota</taxon>
        <taxon>Sar</taxon>
        <taxon>Alveolata</taxon>
        <taxon>Ciliophora</taxon>
        <taxon>Intramacronucleata</taxon>
        <taxon>Oligohymenophorea</taxon>
        <taxon>Peniculida</taxon>
        <taxon>Parameciidae</taxon>
        <taxon>Paramecium</taxon>
    </lineage>
</organism>
<feature type="compositionally biased region" description="Low complexity" evidence="1">
    <location>
        <begin position="22"/>
        <end position="33"/>
    </location>
</feature>
<name>A0A8S1UZH6_PAROT</name>
<protein>
    <recommendedName>
        <fullName evidence="4">RING-type domain-containing protein</fullName>
    </recommendedName>
</protein>
<dbReference type="OMA" id="SICLYCG"/>